<accession>A0ABR1XMY8</accession>
<evidence type="ECO:0000313" key="2">
    <source>
        <dbReference type="Proteomes" id="UP001456524"/>
    </source>
</evidence>
<organism evidence="1 2">
    <name type="scientific">Phyllosticta citrichinensis</name>
    <dbReference type="NCBI Taxonomy" id="1130410"/>
    <lineage>
        <taxon>Eukaryota</taxon>
        <taxon>Fungi</taxon>
        <taxon>Dikarya</taxon>
        <taxon>Ascomycota</taxon>
        <taxon>Pezizomycotina</taxon>
        <taxon>Dothideomycetes</taxon>
        <taxon>Dothideomycetes incertae sedis</taxon>
        <taxon>Botryosphaeriales</taxon>
        <taxon>Phyllostictaceae</taxon>
        <taxon>Phyllosticta</taxon>
    </lineage>
</organism>
<dbReference type="Proteomes" id="UP001456524">
    <property type="component" value="Unassembled WGS sequence"/>
</dbReference>
<dbReference type="EMBL" id="JBBWUH010000007">
    <property type="protein sequence ID" value="KAK8161499.1"/>
    <property type="molecule type" value="Genomic_DNA"/>
</dbReference>
<reference evidence="1 2" key="1">
    <citation type="journal article" date="2022" name="G3 (Bethesda)">
        <title>Enemy or ally: a genomic approach to elucidate the lifestyle of Phyllosticta citrichinaensis.</title>
        <authorList>
            <person name="Buijs V.A."/>
            <person name="Groenewald J.Z."/>
            <person name="Haridas S."/>
            <person name="LaButti K.M."/>
            <person name="Lipzen A."/>
            <person name="Martin F.M."/>
            <person name="Barry K."/>
            <person name="Grigoriev I.V."/>
            <person name="Crous P.W."/>
            <person name="Seidl M.F."/>
        </authorList>
    </citation>
    <scope>NUCLEOTIDE SEQUENCE [LARGE SCALE GENOMIC DNA]</scope>
    <source>
        <strain evidence="1 2">CBS 129764</strain>
    </source>
</reference>
<name>A0ABR1XMY8_9PEZI</name>
<protein>
    <submittedName>
        <fullName evidence="1">Uncharacterized protein</fullName>
    </submittedName>
</protein>
<proteinExistence type="predicted"/>
<sequence>MTTQVAEYPRTALSFRLLCSTRTPADPFPDACHPPTPAWFPTTTPPSPGLTHSGVSLLILLCLSDRPLNQQTHRPTLTHLTSAILFSELHRRRHHTHALSALPCSLLLGELNTFPVRHPTLSRGIIPANAPSFFPRFRRAAGERDPCLPILAPLLFPAYLVPHQAQCVNDRCCLRRHLGQACPLYLDVSWFNGIYARKKTKMVALRLLCVW</sequence>
<comment type="caution">
    <text evidence="1">The sequence shown here is derived from an EMBL/GenBank/DDBJ whole genome shotgun (WGS) entry which is preliminary data.</text>
</comment>
<evidence type="ECO:0000313" key="1">
    <source>
        <dbReference type="EMBL" id="KAK8161499.1"/>
    </source>
</evidence>
<keyword evidence="2" id="KW-1185">Reference proteome</keyword>
<gene>
    <name evidence="1" type="ORF">IWX90DRAFT_271101</name>
</gene>